<sequence>MAAAPTGYMGRWDAEISAHYYTLSIINNQSHQRRSQISLEMLAKCPNQLGIDRSCDRISGLSDASLPGCSGYPHVSITFVTFS</sequence>
<name>A0A0A9B8U3_ARUDO</name>
<organism evidence="1">
    <name type="scientific">Arundo donax</name>
    <name type="common">Giant reed</name>
    <name type="synonym">Donax arundinaceus</name>
    <dbReference type="NCBI Taxonomy" id="35708"/>
    <lineage>
        <taxon>Eukaryota</taxon>
        <taxon>Viridiplantae</taxon>
        <taxon>Streptophyta</taxon>
        <taxon>Embryophyta</taxon>
        <taxon>Tracheophyta</taxon>
        <taxon>Spermatophyta</taxon>
        <taxon>Magnoliopsida</taxon>
        <taxon>Liliopsida</taxon>
        <taxon>Poales</taxon>
        <taxon>Poaceae</taxon>
        <taxon>PACMAD clade</taxon>
        <taxon>Arundinoideae</taxon>
        <taxon>Arundineae</taxon>
        <taxon>Arundo</taxon>
    </lineage>
</organism>
<evidence type="ECO:0000313" key="1">
    <source>
        <dbReference type="EMBL" id="JAD59761.1"/>
    </source>
</evidence>
<dbReference type="EMBL" id="GBRH01238134">
    <property type="protein sequence ID" value="JAD59761.1"/>
    <property type="molecule type" value="Transcribed_RNA"/>
</dbReference>
<reference evidence="1" key="1">
    <citation type="submission" date="2014-09" db="EMBL/GenBank/DDBJ databases">
        <authorList>
            <person name="Magalhaes I.L.F."/>
            <person name="Oliveira U."/>
            <person name="Santos F.R."/>
            <person name="Vidigal T.H.D.A."/>
            <person name="Brescovit A.D."/>
            <person name="Santos A.J."/>
        </authorList>
    </citation>
    <scope>NUCLEOTIDE SEQUENCE</scope>
    <source>
        <tissue evidence="1">Shoot tissue taken approximately 20 cm above the soil surface</tissue>
    </source>
</reference>
<protein>
    <submittedName>
        <fullName evidence="1">Uncharacterized protein</fullName>
    </submittedName>
</protein>
<dbReference type="AlphaFoldDB" id="A0A0A9B8U3"/>
<proteinExistence type="predicted"/>
<accession>A0A0A9B8U3</accession>
<reference evidence="1" key="2">
    <citation type="journal article" date="2015" name="Data Brief">
        <title>Shoot transcriptome of the giant reed, Arundo donax.</title>
        <authorList>
            <person name="Barrero R.A."/>
            <person name="Guerrero F.D."/>
            <person name="Moolhuijzen P."/>
            <person name="Goolsby J.A."/>
            <person name="Tidwell J."/>
            <person name="Bellgard S.E."/>
            <person name="Bellgard M.I."/>
        </authorList>
    </citation>
    <scope>NUCLEOTIDE SEQUENCE</scope>
    <source>
        <tissue evidence="1">Shoot tissue taken approximately 20 cm above the soil surface</tissue>
    </source>
</reference>